<dbReference type="AlphaFoldDB" id="A0A422M2X9"/>
<evidence type="ECO:0000256" key="4">
    <source>
        <dbReference type="ARBA" id="ARBA00022691"/>
    </source>
</evidence>
<comment type="similarity">
    <text evidence="1">Belongs to the N(4)/N(6)-methyltransferase family.</text>
</comment>
<dbReference type="Gene3D" id="3.40.50.150">
    <property type="entry name" value="Vaccinia Virus protein VP39"/>
    <property type="match status" value="1"/>
</dbReference>
<feature type="domain" description="DNA methylase N-4/N-6" evidence="6">
    <location>
        <begin position="210"/>
        <end position="563"/>
    </location>
</feature>
<dbReference type="Pfam" id="PF12564">
    <property type="entry name" value="TypeIII_RM_meth"/>
    <property type="match status" value="1"/>
</dbReference>
<protein>
    <submittedName>
        <fullName evidence="8">Putative methyltransferase</fullName>
    </submittedName>
</protein>
<keyword evidence="2 8" id="KW-0489">Methyltransferase</keyword>
<evidence type="ECO:0000259" key="6">
    <source>
        <dbReference type="Pfam" id="PF01555"/>
    </source>
</evidence>
<keyword evidence="5" id="KW-0680">Restriction system</keyword>
<dbReference type="InterPro" id="IPR002941">
    <property type="entry name" value="DNA_methylase_N4/N6"/>
</dbReference>
<dbReference type="SUPFAM" id="SSF53335">
    <property type="entry name" value="S-adenosyl-L-methionine-dependent methyltransferases"/>
    <property type="match status" value="1"/>
</dbReference>
<keyword evidence="4" id="KW-0949">S-adenosyl-L-methionine</keyword>
<dbReference type="EMBL" id="LKFS01000055">
    <property type="protein sequence ID" value="RND81443.1"/>
    <property type="molecule type" value="Genomic_DNA"/>
</dbReference>
<dbReference type="Proteomes" id="UP000284716">
    <property type="component" value="Unassembled WGS sequence"/>
</dbReference>
<evidence type="ECO:0000313" key="8">
    <source>
        <dbReference type="EMBL" id="RND81443.1"/>
    </source>
</evidence>
<dbReference type="InterPro" id="IPR029063">
    <property type="entry name" value="SAM-dependent_MTases_sf"/>
</dbReference>
<evidence type="ECO:0000256" key="3">
    <source>
        <dbReference type="ARBA" id="ARBA00022679"/>
    </source>
</evidence>
<dbReference type="GO" id="GO:0003677">
    <property type="term" value="F:DNA binding"/>
    <property type="evidence" value="ECO:0007669"/>
    <property type="project" value="InterPro"/>
</dbReference>
<reference evidence="8 9" key="1">
    <citation type="journal article" date="2018" name="Front. Microbiol.">
        <title>Conversion of Methionine to Cysteine in Lactobacillus paracasei Depends on the Highly Mobile cysK-ctl-cysE Gene Cluster.</title>
        <authorList>
            <person name="Wuthrich D."/>
            <person name="Irmler S."/>
            <person name="Berthoud H."/>
            <person name="Guggenbuhl B."/>
            <person name="Eugster E."/>
            <person name="Bruggmann R."/>
        </authorList>
    </citation>
    <scope>NUCLEOTIDE SEQUENCE [LARGE SCALE GENOMIC DNA]</scope>
    <source>
        <strain evidence="8 9">FAM18157</strain>
    </source>
</reference>
<comment type="caution">
    <text evidence="8">The sequence shown here is derived from an EMBL/GenBank/DDBJ whole genome shotgun (WGS) entry which is preliminary data.</text>
</comment>
<dbReference type="RefSeq" id="WP_070703973.1">
    <property type="nucleotide sequence ID" value="NZ_LKFS01000055.1"/>
</dbReference>
<dbReference type="PROSITE" id="PS00092">
    <property type="entry name" value="N6_MTASE"/>
    <property type="match status" value="1"/>
</dbReference>
<dbReference type="InterPro" id="IPR022221">
    <property type="entry name" value="TypeIII_RM_meth"/>
</dbReference>
<evidence type="ECO:0000256" key="1">
    <source>
        <dbReference type="ARBA" id="ARBA00006594"/>
    </source>
</evidence>
<dbReference type="Pfam" id="PF01555">
    <property type="entry name" value="N6_N4_Mtase"/>
    <property type="match status" value="1"/>
</dbReference>
<dbReference type="PRINTS" id="PR00506">
    <property type="entry name" value="D21N6MTFRASE"/>
</dbReference>
<dbReference type="GO" id="GO:0032259">
    <property type="term" value="P:methylation"/>
    <property type="evidence" value="ECO:0007669"/>
    <property type="project" value="UniProtKB-KW"/>
</dbReference>
<dbReference type="InterPro" id="IPR002295">
    <property type="entry name" value="N4/N6-MTase_EcoPI_Mod-like"/>
</dbReference>
<evidence type="ECO:0000259" key="7">
    <source>
        <dbReference type="Pfam" id="PF12564"/>
    </source>
</evidence>
<keyword evidence="3 8" id="KW-0808">Transferase</keyword>
<evidence type="ECO:0000313" key="9">
    <source>
        <dbReference type="Proteomes" id="UP000284716"/>
    </source>
</evidence>
<sequence length="702" mass="80676">MAKIEPKIFDELKTALVSFGDKYFVGEELNRSKLTDDLRNYDEALLSKLFEVDFIKQHFIKEVAGQKLFQIEQLEEAVLYNDYWDTSYTKYENRVGLASKGKFLQDSQDVVLDFPFKDGVLTASMTKEDNEDGYDDAFLNEVIEKDEIDRLFDKKVFVNVKRFGDNQTAQHSIAVDNGIVSFDKEKDNLIIKGNNLLALHTLREKYTGQIKLIYIDPPYNTGSDSFLYNDRFNHSAWLTFMKNRLEIARELLTDDGYIFIQTDDSEQAYLKVLMDSIFGINQYVNTISVLFKNIAGASGGGEDKRLKKNVEYITVYSKNYNNAKPFSAVYEKQEISEQLEEYRTEGKSWKYNNLLLDEGDKEYIGSTVDGSGDEIRMYKHTNFNLPSVSKQMKDEGLSEREFYEKYYDKIYRGTMPQSSIRTRVMDKWNELGMGENPLMSIEYVPRSGRNKGKVYKQYYSGSKFNLFAWLSDVVEVDESGTVYKTQKAGTFWNYVGETKNVNKEGQVDFPNGKKPERLLGKVIEMASDEGDIILDFFGGSGSTAAAAMKLNRKFISLEQMDNQAQLEIDRLNNVISGTDKNGLSQDVNWQGGGSFIYAELFPKNMGYLQDVIHAKDLEGLKSVYARMLSGNDTDEPADISFRADLSKIDWLQGFDENKRLLVKLLDKNGLYYNYSEIDDNNVRDMISDEEYTFNKNFYEGGD</sequence>
<dbReference type="InterPro" id="IPR002052">
    <property type="entry name" value="DNA_methylase_N6_adenine_CS"/>
</dbReference>
<dbReference type="GO" id="GO:0008170">
    <property type="term" value="F:N-methyltransferase activity"/>
    <property type="evidence" value="ECO:0007669"/>
    <property type="project" value="InterPro"/>
</dbReference>
<name>A0A422M2X9_LACPA</name>
<gene>
    <name evidence="8" type="ORF">FAM18157_01438</name>
</gene>
<evidence type="ECO:0000256" key="5">
    <source>
        <dbReference type="ARBA" id="ARBA00022747"/>
    </source>
</evidence>
<organism evidence="8 9">
    <name type="scientific">Lacticaseibacillus paracasei</name>
    <name type="common">Lactobacillus paracasei</name>
    <dbReference type="NCBI Taxonomy" id="1597"/>
    <lineage>
        <taxon>Bacteria</taxon>
        <taxon>Bacillati</taxon>
        <taxon>Bacillota</taxon>
        <taxon>Bacilli</taxon>
        <taxon>Lactobacillales</taxon>
        <taxon>Lactobacillaceae</taxon>
        <taxon>Lacticaseibacillus</taxon>
    </lineage>
</organism>
<feature type="domain" description="Type III restriction/modification enzyme methylation subunit" evidence="7">
    <location>
        <begin position="42"/>
        <end position="97"/>
    </location>
</feature>
<proteinExistence type="inferred from homology"/>
<evidence type="ECO:0000256" key="2">
    <source>
        <dbReference type="ARBA" id="ARBA00022603"/>
    </source>
</evidence>
<dbReference type="GO" id="GO:0009307">
    <property type="term" value="P:DNA restriction-modification system"/>
    <property type="evidence" value="ECO:0007669"/>
    <property type="project" value="UniProtKB-KW"/>
</dbReference>
<accession>A0A422M2X9</accession>